<reference evidence="2" key="1">
    <citation type="journal article" date="2021" name="PeerJ">
        <title>Extensive microbial diversity within the chicken gut microbiome revealed by metagenomics and culture.</title>
        <authorList>
            <person name="Gilroy R."/>
            <person name="Ravi A."/>
            <person name="Getino M."/>
            <person name="Pursley I."/>
            <person name="Horton D.L."/>
            <person name="Alikhan N.F."/>
            <person name="Baker D."/>
            <person name="Gharbi K."/>
            <person name="Hall N."/>
            <person name="Watson M."/>
            <person name="Adriaenssens E.M."/>
            <person name="Foster-Nyarko E."/>
            <person name="Jarju S."/>
            <person name="Secka A."/>
            <person name="Antonio M."/>
            <person name="Oren A."/>
            <person name="Chaudhuri R.R."/>
            <person name="La Ragione R."/>
            <person name="Hildebrand F."/>
            <person name="Pallen M.J."/>
        </authorList>
    </citation>
    <scope>NUCLEOTIDE SEQUENCE</scope>
    <source>
        <strain evidence="2">A6-441</strain>
    </source>
</reference>
<evidence type="ECO:0000313" key="3">
    <source>
        <dbReference type="Proteomes" id="UP000724657"/>
    </source>
</evidence>
<dbReference type="AlphaFoldDB" id="A0A9E2KXW2"/>
<protein>
    <submittedName>
        <fullName evidence="2">Uncharacterized protein</fullName>
    </submittedName>
</protein>
<dbReference type="EMBL" id="JAHLFN010000027">
    <property type="protein sequence ID" value="MBU3842025.1"/>
    <property type="molecule type" value="Genomic_DNA"/>
</dbReference>
<evidence type="ECO:0000256" key="1">
    <source>
        <dbReference type="SAM" id="Phobius"/>
    </source>
</evidence>
<organism evidence="2 3">
    <name type="scientific">Candidatus Fusobacterium pullicola</name>
    <dbReference type="NCBI Taxonomy" id="2838601"/>
    <lineage>
        <taxon>Bacteria</taxon>
        <taxon>Fusobacteriati</taxon>
        <taxon>Fusobacteriota</taxon>
        <taxon>Fusobacteriia</taxon>
        <taxon>Fusobacteriales</taxon>
        <taxon>Fusobacteriaceae</taxon>
        <taxon>Fusobacterium</taxon>
    </lineage>
</organism>
<reference evidence="2" key="2">
    <citation type="submission" date="2021-04" db="EMBL/GenBank/DDBJ databases">
        <authorList>
            <person name="Gilroy R."/>
        </authorList>
    </citation>
    <scope>NUCLEOTIDE SEQUENCE</scope>
    <source>
        <strain evidence="2">A6-441</strain>
    </source>
</reference>
<proteinExistence type="predicted"/>
<name>A0A9E2KXW2_9FUSO</name>
<dbReference type="Proteomes" id="UP000724657">
    <property type="component" value="Unassembled WGS sequence"/>
</dbReference>
<sequence length="46" mass="5484">MIFIILSIIVVVYIVANYKKINRQLLMLGSIFDIFLYRLYFKALVN</sequence>
<evidence type="ECO:0000313" key="2">
    <source>
        <dbReference type="EMBL" id="MBU3842025.1"/>
    </source>
</evidence>
<accession>A0A9E2KXW2</accession>
<keyword evidence="1" id="KW-0472">Membrane</keyword>
<comment type="caution">
    <text evidence="2">The sequence shown here is derived from an EMBL/GenBank/DDBJ whole genome shotgun (WGS) entry which is preliminary data.</text>
</comment>
<keyword evidence="1" id="KW-0812">Transmembrane</keyword>
<keyword evidence="1" id="KW-1133">Transmembrane helix</keyword>
<gene>
    <name evidence="2" type="ORF">IAA47_03425</name>
</gene>
<feature type="transmembrane region" description="Helical" evidence="1">
    <location>
        <begin position="26"/>
        <end position="45"/>
    </location>
</feature>